<feature type="compositionally biased region" description="Polar residues" evidence="1">
    <location>
        <begin position="56"/>
        <end position="66"/>
    </location>
</feature>
<proteinExistence type="predicted"/>
<protein>
    <submittedName>
        <fullName evidence="2">Uncharacterized protein</fullName>
    </submittedName>
</protein>
<comment type="caution">
    <text evidence="2">The sequence shown here is derived from an EMBL/GenBank/DDBJ whole genome shotgun (WGS) entry which is preliminary data.</text>
</comment>
<name>A0ABP6LJC3_9ACTN</name>
<evidence type="ECO:0000313" key="3">
    <source>
        <dbReference type="Proteomes" id="UP001501532"/>
    </source>
</evidence>
<keyword evidence="3" id="KW-1185">Reference proteome</keyword>
<evidence type="ECO:0000256" key="1">
    <source>
        <dbReference type="SAM" id="MobiDB-lite"/>
    </source>
</evidence>
<sequence length="87" mass="9533">MDELPARLRAAVRRSQESPLAPGRSRSRPMTFTVDLQAGKAARDGRDVRLTPTEWHLTTPSPSVTSRPGYGTLNLWWPGNEGATMGS</sequence>
<accession>A0ABP6LJC3</accession>
<feature type="region of interest" description="Disordered" evidence="1">
    <location>
        <begin position="1"/>
        <end position="68"/>
    </location>
</feature>
<reference evidence="3" key="1">
    <citation type="journal article" date="2019" name="Int. J. Syst. Evol. Microbiol.">
        <title>The Global Catalogue of Microorganisms (GCM) 10K type strain sequencing project: providing services to taxonomists for standard genome sequencing and annotation.</title>
        <authorList>
            <consortium name="The Broad Institute Genomics Platform"/>
            <consortium name="The Broad Institute Genome Sequencing Center for Infectious Disease"/>
            <person name="Wu L."/>
            <person name="Ma J."/>
        </authorList>
    </citation>
    <scope>NUCLEOTIDE SEQUENCE [LARGE SCALE GENOMIC DNA]</scope>
    <source>
        <strain evidence="3">JCM 9091</strain>
    </source>
</reference>
<evidence type="ECO:0000313" key="2">
    <source>
        <dbReference type="EMBL" id="GAA3043481.1"/>
    </source>
</evidence>
<dbReference type="Proteomes" id="UP001501532">
    <property type="component" value="Unassembled WGS sequence"/>
</dbReference>
<organism evidence="2 3">
    <name type="scientific">Streptomyces glomeratus</name>
    <dbReference type="NCBI Taxonomy" id="284452"/>
    <lineage>
        <taxon>Bacteria</taxon>
        <taxon>Bacillati</taxon>
        <taxon>Actinomycetota</taxon>
        <taxon>Actinomycetes</taxon>
        <taxon>Kitasatosporales</taxon>
        <taxon>Streptomycetaceae</taxon>
        <taxon>Streptomyces</taxon>
    </lineage>
</organism>
<gene>
    <name evidence="2" type="ORF">GCM10010448_27830</name>
</gene>
<dbReference type="EMBL" id="BAAAUF010000020">
    <property type="protein sequence ID" value="GAA3043481.1"/>
    <property type="molecule type" value="Genomic_DNA"/>
</dbReference>